<evidence type="ECO:0000259" key="1">
    <source>
        <dbReference type="PROSITE" id="PS50925"/>
    </source>
</evidence>
<dbReference type="PROSITE" id="PS50925">
    <property type="entry name" value="BLUF"/>
    <property type="match status" value="1"/>
</dbReference>
<dbReference type="Gene3D" id="3.30.70.100">
    <property type="match status" value="1"/>
</dbReference>
<dbReference type="EMBL" id="CM001403">
    <property type="protein sequence ID" value="EHQ28716.1"/>
    <property type="molecule type" value="Genomic_DNA"/>
</dbReference>
<gene>
    <name evidence="2" type="ORF">Mucpa_4627</name>
</gene>
<name>H1Y8V0_9SPHI</name>
<dbReference type="InterPro" id="IPR007024">
    <property type="entry name" value="BLUF_domain"/>
</dbReference>
<keyword evidence="3" id="KW-1185">Reference proteome</keyword>
<accession>H1Y8V0</accession>
<dbReference type="GO" id="GO:0009882">
    <property type="term" value="F:blue light photoreceptor activity"/>
    <property type="evidence" value="ECO:0007669"/>
    <property type="project" value="InterPro"/>
</dbReference>
<dbReference type="Pfam" id="PF04940">
    <property type="entry name" value="BLUF"/>
    <property type="match status" value="1"/>
</dbReference>
<protein>
    <submittedName>
        <fullName evidence="2">BLUF domain protein</fullName>
    </submittedName>
</protein>
<dbReference type="OrthoDB" id="1122028at2"/>
<dbReference type="eggNOG" id="COG5001">
    <property type="taxonomic scope" value="Bacteria"/>
</dbReference>
<dbReference type="HOGENOM" id="CLU_097099_2_2_10"/>
<dbReference type="RefSeq" id="WP_008509607.1">
    <property type="nucleotide sequence ID" value="NZ_CM001403.1"/>
</dbReference>
<proteinExistence type="predicted"/>
<dbReference type="AlphaFoldDB" id="H1Y8V0"/>
<dbReference type="Proteomes" id="UP000002774">
    <property type="component" value="Chromosome"/>
</dbReference>
<reference evidence="2" key="1">
    <citation type="submission" date="2011-09" db="EMBL/GenBank/DDBJ databases">
        <title>The permanent draft genome of Mucilaginibacter paludis DSM 18603.</title>
        <authorList>
            <consortium name="US DOE Joint Genome Institute (JGI-PGF)"/>
            <person name="Lucas S."/>
            <person name="Han J."/>
            <person name="Lapidus A."/>
            <person name="Bruce D."/>
            <person name="Goodwin L."/>
            <person name="Pitluck S."/>
            <person name="Peters L."/>
            <person name="Kyrpides N."/>
            <person name="Mavromatis K."/>
            <person name="Ivanova N."/>
            <person name="Mikhailova N."/>
            <person name="Held B."/>
            <person name="Detter J.C."/>
            <person name="Tapia R."/>
            <person name="Han C."/>
            <person name="Land M."/>
            <person name="Hauser L."/>
            <person name="Markowitz V."/>
            <person name="Cheng J.-F."/>
            <person name="Hugenholtz P."/>
            <person name="Woyke T."/>
            <person name="Wu D."/>
            <person name="Tindall B."/>
            <person name="Brambilla E."/>
            <person name="Klenk H.-P."/>
            <person name="Eisen J.A."/>
        </authorList>
    </citation>
    <scope>NUCLEOTIDE SEQUENCE [LARGE SCALE GENOMIC DNA]</scope>
    <source>
        <strain evidence="2">DSM 18603</strain>
    </source>
</reference>
<dbReference type="SUPFAM" id="SSF54975">
    <property type="entry name" value="Acylphosphatase/BLUF domain-like"/>
    <property type="match status" value="1"/>
</dbReference>
<dbReference type="InterPro" id="IPR036046">
    <property type="entry name" value="Acylphosphatase-like_dom_sf"/>
</dbReference>
<evidence type="ECO:0000313" key="2">
    <source>
        <dbReference type="EMBL" id="EHQ28716.1"/>
    </source>
</evidence>
<sequence length="151" mass="17753">MLYYLIYISKAHEVDQDDLRNVLEESLEWNKEHGITGMLLYVPGYFSNPAAARFIQVLEGTEFEVKLIFEKIKNDSRHHSLLVVNQGKIKKRNFSKWAMGFETLAMKDYNNIPAHFELKESFIKNNEGQKINVPLTYLKTFYSMSLRQKVK</sequence>
<feature type="domain" description="BLUF" evidence="1">
    <location>
        <begin position="2"/>
        <end position="100"/>
    </location>
</feature>
<dbReference type="GO" id="GO:0071949">
    <property type="term" value="F:FAD binding"/>
    <property type="evidence" value="ECO:0007669"/>
    <property type="project" value="InterPro"/>
</dbReference>
<organism evidence="2 3">
    <name type="scientific">Mucilaginibacter paludis DSM 18603</name>
    <dbReference type="NCBI Taxonomy" id="714943"/>
    <lineage>
        <taxon>Bacteria</taxon>
        <taxon>Pseudomonadati</taxon>
        <taxon>Bacteroidota</taxon>
        <taxon>Sphingobacteriia</taxon>
        <taxon>Sphingobacteriales</taxon>
        <taxon>Sphingobacteriaceae</taxon>
        <taxon>Mucilaginibacter</taxon>
    </lineage>
</organism>
<evidence type="ECO:0000313" key="3">
    <source>
        <dbReference type="Proteomes" id="UP000002774"/>
    </source>
</evidence>
<dbReference type="SMART" id="SM01034">
    <property type="entry name" value="BLUF"/>
    <property type="match status" value="1"/>
</dbReference>